<accession>A0A4Q8APS8</accession>
<organism evidence="1 2">
    <name type="scientific">Microterricola gilva</name>
    <dbReference type="NCBI Taxonomy" id="393267"/>
    <lineage>
        <taxon>Bacteria</taxon>
        <taxon>Bacillati</taxon>
        <taxon>Actinomycetota</taxon>
        <taxon>Actinomycetes</taxon>
        <taxon>Micrococcales</taxon>
        <taxon>Microbacteriaceae</taxon>
        <taxon>Microterricola</taxon>
    </lineage>
</organism>
<evidence type="ECO:0000313" key="1">
    <source>
        <dbReference type="EMBL" id="RZU66702.1"/>
    </source>
</evidence>
<proteinExistence type="predicted"/>
<keyword evidence="2" id="KW-1185">Reference proteome</keyword>
<reference evidence="1 2" key="1">
    <citation type="submission" date="2019-02" db="EMBL/GenBank/DDBJ databases">
        <title>Sequencing the genomes of 1000 actinobacteria strains.</title>
        <authorList>
            <person name="Klenk H.-P."/>
        </authorList>
    </citation>
    <scope>NUCLEOTIDE SEQUENCE [LARGE SCALE GENOMIC DNA]</scope>
    <source>
        <strain evidence="1 2">DSM 18319</strain>
    </source>
</reference>
<gene>
    <name evidence="1" type="ORF">EV379_3068</name>
</gene>
<evidence type="ECO:0008006" key="3">
    <source>
        <dbReference type="Google" id="ProtNLM"/>
    </source>
</evidence>
<dbReference type="OrthoDB" id="4828421at2"/>
<dbReference type="RefSeq" id="WP_130506864.1">
    <property type="nucleotide sequence ID" value="NZ_SHLC01000001.1"/>
</dbReference>
<dbReference type="AlphaFoldDB" id="A0A4Q8APS8"/>
<dbReference type="Proteomes" id="UP000291483">
    <property type="component" value="Unassembled WGS sequence"/>
</dbReference>
<comment type="caution">
    <text evidence="1">The sequence shown here is derived from an EMBL/GenBank/DDBJ whole genome shotgun (WGS) entry which is preliminary data.</text>
</comment>
<protein>
    <recommendedName>
        <fullName evidence="3">NIL domain-containing protein</fullName>
    </recommendedName>
</protein>
<sequence length="66" mass="7328">MKRYEIRVPYALSETLAAAFPEMDAVQIGPSTTMLIGVLRDQSELHGLLARIAELGLDITEVRQND</sequence>
<evidence type="ECO:0000313" key="2">
    <source>
        <dbReference type="Proteomes" id="UP000291483"/>
    </source>
</evidence>
<dbReference type="EMBL" id="SHLC01000001">
    <property type="protein sequence ID" value="RZU66702.1"/>
    <property type="molecule type" value="Genomic_DNA"/>
</dbReference>
<name>A0A4Q8APS8_9MICO</name>